<dbReference type="EMBL" id="AP024488">
    <property type="protein sequence ID" value="BCS99189.1"/>
    <property type="molecule type" value="Genomic_DNA"/>
</dbReference>
<organism evidence="2 3">
    <name type="scientific">Desulfoluna limicola</name>
    <dbReference type="NCBI Taxonomy" id="2810562"/>
    <lineage>
        <taxon>Bacteria</taxon>
        <taxon>Pseudomonadati</taxon>
        <taxon>Thermodesulfobacteriota</taxon>
        <taxon>Desulfobacteria</taxon>
        <taxon>Desulfobacterales</taxon>
        <taxon>Desulfolunaceae</taxon>
        <taxon>Desulfoluna</taxon>
    </lineage>
</organism>
<dbReference type="SUPFAM" id="SSF55811">
    <property type="entry name" value="Nudix"/>
    <property type="match status" value="1"/>
</dbReference>
<dbReference type="GO" id="GO:0016787">
    <property type="term" value="F:hydrolase activity"/>
    <property type="evidence" value="ECO:0007669"/>
    <property type="project" value="UniProtKB-KW"/>
</dbReference>
<dbReference type="InterPro" id="IPR000086">
    <property type="entry name" value="NUDIX_hydrolase_dom"/>
</dbReference>
<dbReference type="CDD" id="cd04692">
    <property type="entry name" value="NUDIX_Hydrolase"/>
    <property type="match status" value="1"/>
</dbReference>
<evidence type="ECO:0000259" key="1">
    <source>
        <dbReference type="PROSITE" id="PS51462"/>
    </source>
</evidence>
<accession>A0ABN6FDE9</accession>
<keyword evidence="2" id="KW-0378">Hydrolase</keyword>
<proteinExistence type="predicted"/>
<dbReference type="InterPro" id="IPR015797">
    <property type="entry name" value="NUDIX_hydrolase-like_dom_sf"/>
</dbReference>
<evidence type="ECO:0000313" key="3">
    <source>
        <dbReference type="Proteomes" id="UP001320148"/>
    </source>
</evidence>
<gene>
    <name evidence="2" type="ORF">DSLASN_48210</name>
</gene>
<protein>
    <submittedName>
        <fullName evidence="2">NUDIX hydrolase</fullName>
    </submittedName>
</protein>
<dbReference type="PANTHER" id="PTHR10885:SF20">
    <property type="entry name" value="NUDIX HYDROLASE DOMAIN-CONTAINING PROTEIN"/>
    <property type="match status" value="1"/>
</dbReference>
<dbReference type="PANTHER" id="PTHR10885">
    <property type="entry name" value="ISOPENTENYL-DIPHOSPHATE DELTA-ISOMERASE"/>
    <property type="match status" value="1"/>
</dbReference>
<keyword evidence="3" id="KW-1185">Reference proteome</keyword>
<feature type="domain" description="Nudix hydrolase" evidence="1">
    <location>
        <begin position="29"/>
        <end position="168"/>
    </location>
</feature>
<dbReference type="RefSeq" id="WP_236890537.1">
    <property type="nucleotide sequence ID" value="NZ_AP024488.1"/>
</dbReference>
<dbReference type="Gene3D" id="3.90.79.10">
    <property type="entry name" value="Nucleoside Triphosphate Pyrophosphohydrolase"/>
    <property type="match status" value="1"/>
</dbReference>
<reference evidence="2 3" key="1">
    <citation type="submission" date="2021-02" db="EMBL/GenBank/DDBJ databases">
        <title>Complete genome of Desulfoluna sp. strain ASN36.</title>
        <authorList>
            <person name="Takahashi A."/>
            <person name="Kojima H."/>
            <person name="Fukui M."/>
        </authorList>
    </citation>
    <scope>NUCLEOTIDE SEQUENCE [LARGE SCALE GENOMIC DNA]</scope>
    <source>
        <strain evidence="2 3">ASN36</strain>
    </source>
</reference>
<name>A0ABN6FDE9_9BACT</name>
<sequence length="182" mass="20441">MNEMIEEVDAQGVPTGRSVARDVAHRDGLWHRTVHIWVVKGGKEVLLQRRAESKENYPGLWDISAAGHISFGETSLEAAEKELFEELGIAAHAEDLSYVTSLAGEAVLNGGRYIDREWADIYLLHREIGLGPLILQEEEVADVRWVSLGELTRRVREGDDTLVPHSKEYQVMLAMLREAGLR</sequence>
<dbReference type="Pfam" id="PF00293">
    <property type="entry name" value="NUDIX"/>
    <property type="match status" value="1"/>
</dbReference>
<evidence type="ECO:0000313" key="2">
    <source>
        <dbReference type="EMBL" id="BCS99189.1"/>
    </source>
</evidence>
<dbReference type="Proteomes" id="UP001320148">
    <property type="component" value="Chromosome"/>
</dbReference>
<dbReference type="PROSITE" id="PS51462">
    <property type="entry name" value="NUDIX"/>
    <property type="match status" value="1"/>
</dbReference>